<feature type="chain" id="PRO_5043747996" description="ABC transporter substrate-binding protein" evidence="2">
    <location>
        <begin position="22"/>
        <end position="276"/>
    </location>
</feature>
<protein>
    <recommendedName>
        <fullName evidence="4">ABC transporter substrate-binding protein</fullName>
    </recommendedName>
</protein>
<evidence type="ECO:0000313" key="3">
    <source>
        <dbReference type="EMBL" id="BFO17841.1"/>
    </source>
</evidence>
<accession>A0AAT9HKI5</accession>
<proteinExistence type="predicted"/>
<evidence type="ECO:0000256" key="2">
    <source>
        <dbReference type="SAM" id="SignalP"/>
    </source>
</evidence>
<dbReference type="SUPFAM" id="SSF53807">
    <property type="entry name" value="Helical backbone' metal receptor"/>
    <property type="match status" value="2"/>
</dbReference>
<dbReference type="Gene3D" id="3.40.50.1980">
    <property type="entry name" value="Nitrogenase molybdenum iron protein domain"/>
    <property type="match status" value="1"/>
</dbReference>
<dbReference type="GO" id="GO:0046872">
    <property type="term" value="F:metal ion binding"/>
    <property type="evidence" value="ECO:0007669"/>
    <property type="project" value="InterPro"/>
</dbReference>
<dbReference type="EMBL" id="AP035768">
    <property type="protein sequence ID" value="BFO17841.1"/>
    <property type="molecule type" value="Genomic_DNA"/>
</dbReference>
<sequence>MARTRVRITPLLALTFSTALLLTATGCGGESGTSSPSSSASGTGAAGKGTGPVVVATTSWEGAFAKAAGAEDVTVIVPESVQHAPDYDPKPSDLAAVADADFVLYAPFEPYAEKFKEAAGGDAELVEVNLDNDADKARAEVTRLGKMFGTEAAAAEWITSFDTEYGKLRKDVRSAWPDGEAPTVVAQVFAAWSAKLAGAEVVGTYGPEAVTAGQLSELSRKKPQLVLDNVHMTTGTVLPDSGARQVGIVNYPGRDLDLLTVYKNAATTLEKAMTAS</sequence>
<organism evidence="3">
    <name type="scientific">Streptomyces haneummycinicus</name>
    <dbReference type="NCBI Taxonomy" id="3074435"/>
    <lineage>
        <taxon>Bacteria</taxon>
        <taxon>Bacillati</taxon>
        <taxon>Actinomycetota</taxon>
        <taxon>Actinomycetes</taxon>
        <taxon>Kitasatosporales</taxon>
        <taxon>Streptomycetaceae</taxon>
        <taxon>Streptomyces</taxon>
    </lineage>
</organism>
<dbReference type="GO" id="GO:0030001">
    <property type="term" value="P:metal ion transport"/>
    <property type="evidence" value="ECO:0007669"/>
    <property type="project" value="InterPro"/>
</dbReference>
<feature type="compositionally biased region" description="Low complexity" evidence="1">
    <location>
        <begin position="32"/>
        <end position="43"/>
    </location>
</feature>
<keyword evidence="2" id="KW-0732">Signal</keyword>
<gene>
    <name evidence="3" type="ORF">SHKM778_42290</name>
</gene>
<dbReference type="Pfam" id="PF01297">
    <property type="entry name" value="ZnuA"/>
    <property type="match status" value="1"/>
</dbReference>
<dbReference type="AlphaFoldDB" id="A0AAT9HKI5"/>
<evidence type="ECO:0008006" key="4">
    <source>
        <dbReference type="Google" id="ProtNLM"/>
    </source>
</evidence>
<reference evidence="3" key="2">
    <citation type="submission" date="2024-07" db="EMBL/GenBank/DDBJ databases">
        <title>Streptomyces haneummycinica sp. nov., a new antibiotic-producing actinobacterium isolated from marine sediment.</title>
        <authorList>
            <person name="Uemura M."/>
            <person name="Hamada M."/>
            <person name="Hirano S."/>
            <person name="Kobayashi K."/>
            <person name="Ohshiro T."/>
            <person name="Kobayashi T."/>
            <person name="Terahara T."/>
        </authorList>
    </citation>
    <scope>NUCLEOTIDE SEQUENCE</scope>
    <source>
        <strain evidence="3">KM77-8</strain>
    </source>
</reference>
<evidence type="ECO:0000256" key="1">
    <source>
        <dbReference type="SAM" id="MobiDB-lite"/>
    </source>
</evidence>
<reference evidence="3" key="1">
    <citation type="submission" date="2024-06" db="EMBL/GenBank/DDBJ databases">
        <authorList>
            <consortium name="consrtm"/>
            <person name="Uemura M."/>
            <person name="Terahara T."/>
        </authorList>
    </citation>
    <scope>NUCLEOTIDE SEQUENCE</scope>
    <source>
        <strain evidence="3">KM77-8</strain>
    </source>
</reference>
<feature type="region of interest" description="Disordered" evidence="1">
    <location>
        <begin position="27"/>
        <end position="50"/>
    </location>
</feature>
<feature type="signal peptide" evidence="2">
    <location>
        <begin position="1"/>
        <end position="21"/>
    </location>
</feature>
<name>A0AAT9HKI5_9ACTN</name>
<dbReference type="InterPro" id="IPR006127">
    <property type="entry name" value="ZnuA-like"/>
</dbReference>
<dbReference type="PROSITE" id="PS51257">
    <property type="entry name" value="PROKAR_LIPOPROTEIN"/>
    <property type="match status" value="1"/>
</dbReference>